<evidence type="ECO:0000313" key="2">
    <source>
        <dbReference type="Proteomes" id="UP000814128"/>
    </source>
</evidence>
<organism evidence="1 2">
    <name type="scientific">Vararia minispora EC-137</name>
    <dbReference type="NCBI Taxonomy" id="1314806"/>
    <lineage>
        <taxon>Eukaryota</taxon>
        <taxon>Fungi</taxon>
        <taxon>Dikarya</taxon>
        <taxon>Basidiomycota</taxon>
        <taxon>Agaricomycotina</taxon>
        <taxon>Agaricomycetes</taxon>
        <taxon>Russulales</taxon>
        <taxon>Lachnocladiaceae</taxon>
        <taxon>Vararia</taxon>
    </lineage>
</organism>
<dbReference type="EMBL" id="MU273597">
    <property type="protein sequence ID" value="KAI0030988.1"/>
    <property type="molecule type" value="Genomic_DNA"/>
</dbReference>
<dbReference type="Proteomes" id="UP000814128">
    <property type="component" value="Unassembled WGS sequence"/>
</dbReference>
<proteinExistence type="predicted"/>
<gene>
    <name evidence="1" type="ORF">K488DRAFT_53034</name>
</gene>
<protein>
    <submittedName>
        <fullName evidence="1">Uncharacterized protein</fullName>
    </submittedName>
</protein>
<keyword evidence="2" id="KW-1185">Reference proteome</keyword>
<evidence type="ECO:0000313" key="1">
    <source>
        <dbReference type="EMBL" id="KAI0030988.1"/>
    </source>
</evidence>
<sequence length="386" mass="43626">MTVAEAQDVIHTSMVWDMRTINSYALSFAIIRTYAIPTISKTLLASGELVNGPQVSKRFLDVRSHVCVFLSAMLTGKIHTIPRPRPLSPCVQDPRAFVGIARMNWLHAHYHISNDDYLYTLSLFVLDPIRWTRNYSWRPLSPLEEHARFILYKYIGELMNIDSIPKTLEELEAWSLAYERDRMVPAETNEKLSKGMLVELSSSLPLPGAAKAFLRGCITVLFPERTRIAMMCASPLFLYPARLTSPQASGANARPARLRTHFPPCLCLHAGIPYAPALLPSADAQELTYGSRTRPVTKPWYIARPRGLRLVLEEALLRLGLKRENDVPGPQYCCEGFRMEEIGPTRWQNVGHEKVFTEAERMIGCPIDGIWGRQSALNGNEVVHKK</sequence>
<comment type="caution">
    <text evidence="1">The sequence shown here is derived from an EMBL/GenBank/DDBJ whole genome shotgun (WGS) entry which is preliminary data.</text>
</comment>
<reference evidence="1" key="1">
    <citation type="submission" date="2021-02" db="EMBL/GenBank/DDBJ databases">
        <authorList>
            <consortium name="DOE Joint Genome Institute"/>
            <person name="Ahrendt S."/>
            <person name="Looney B.P."/>
            <person name="Miyauchi S."/>
            <person name="Morin E."/>
            <person name="Drula E."/>
            <person name="Courty P.E."/>
            <person name="Chicoki N."/>
            <person name="Fauchery L."/>
            <person name="Kohler A."/>
            <person name="Kuo A."/>
            <person name="Labutti K."/>
            <person name="Pangilinan J."/>
            <person name="Lipzen A."/>
            <person name="Riley R."/>
            <person name="Andreopoulos W."/>
            <person name="He G."/>
            <person name="Johnson J."/>
            <person name="Barry K.W."/>
            <person name="Grigoriev I.V."/>
            <person name="Nagy L."/>
            <person name="Hibbett D."/>
            <person name="Henrissat B."/>
            <person name="Matheny P.B."/>
            <person name="Labbe J."/>
            <person name="Martin F."/>
        </authorList>
    </citation>
    <scope>NUCLEOTIDE SEQUENCE</scope>
    <source>
        <strain evidence="1">EC-137</strain>
    </source>
</reference>
<reference evidence="1" key="2">
    <citation type="journal article" date="2022" name="New Phytol.">
        <title>Evolutionary transition to the ectomycorrhizal habit in the genomes of a hyperdiverse lineage of mushroom-forming fungi.</title>
        <authorList>
            <person name="Looney B."/>
            <person name="Miyauchi S."/>
            <person name="Morin E."/>
            <person name="Drula E."/>
            <person name="Courty P.E."/>
            <person name="Kohler A."/>
            <person name="Kuo A."/>
            <person name="LaButti K."/>
            <person name="Pangilinan J."/>
            <person name="Lipzen A."/>
            <person name="Riley R."/>
            <person name="Andreopoulos W."/>
            <person name="He G."/>
            <person name="Johnson J."/>
            <person name="Nolan M."/>
            <person name="Tritt A."/>
            <person name="Barry K.W."/>
            <person name="Grigoriev I.V."/>
            <person name="Nagy L.G."/>
            <person name="Hibbett D."/>
            <person name="Henrissat B."/>
            <person name="Matheny P.B."/>
            <person name="Labbe J."/>
            <person name="Martin F.M."/>
        </authorList>
    </citation>
    <scope>NUCLEOTIDE SEQUENCE</scope>
    <source>
        <strain evidence="1">EC-137</strain>
    </source>
</reference>
<accession>A0ACB8QGM0</accession>
<name>A0ACB8QGM0_9AGAM</name>